<keyword evidence="3" id="KW-1185">Reference proteome</keyword>
<feature type="compositionally biased region" description="Basic and acidic residues" evidence="1">
    <location>
        <begin position="17"/>
        <end position="26"/>
    </location>
</feature>
<sequence length="427" mass="48220">MYDKWGYYLNPKTPGGTRKEALRRAEAGAPPAPPSMFRIWQEKEVRCDIRVEEVGENEEVEQERKAGTIKEEPIIVESDDEIEEDCWNRPRHAETGEDYWRTVRQTMERMEDLVAKVGRYKQKLSAMCDEVRKWKGKESLVYLYDQGSGSQGGSGSLPGVTTSRQAPRSRMTYRPPSRSGRAPQAVRTRAKGPVSPEEQAKDVPEPSGEKEVVNVPEGEDDEDDRLRKEEDEKAEQRAKKRGAKPDTDRAQEVKKKKYAVRVEEGFDVEEIMDRILEGHNYLMNLKDVLASSPRLRDELRARLSRKMVVNIRLGTIIPKEAEWAETGTKMDWKSVACGCLDVVVKGKTCTAMVDSGAEMNLIKEEHAVRMGMEIDRSDNGVLMGANNRSVFIGTVSSVILEITHHRSKSPPALGTILPRTLWDTSGC</sequence>
<comment type="caution">
    <text evidence="2">The sequence shown here is derived from an EMBL/GenBank/DDBJ whole genome shotgun (WGS) entry which is preliminary data.</text>
</comment>
<dbReference type="GO" id="GO:0006508">
    <property type="term" value="P:proteolysis"/>
    <property type="evidence" value="ECO:0007669"/>
    <property type="project" value="InterPro"/>
</dbReference>
<dbReference type="CDD" id="cd00303">
    <property type="entry name" value="retropepsin_like"/>
    <property type="match status" value="1"/>
</dbReference>
<dbReference type="SUPFAM" id="SSF50630">
    <property type="entry name" value="Acid proteases"/>
    <property type="match status" value="1"/>
</dbReference>
<dbReference type="Proteomes" id="UP000265515">
    <property type="component" value="Unassembled WGS sequence"/>
</dbReference>
<dbReference type="InterPro" id="IPR001969">
    <property type="entry name" value="Aspartic_peptidase_AS"/>
</dbReference>
<dbReference type="InterPro" id="IPR021109">
    <property type="entry name" value="Peptidase_aspartic_dom_sf"/>
</dbReference>
<accession>A0A388LXA8</accession>
<evidence type="ECO:0000313" key="3">
    <source>
        <dbReference type="Proteomes" id="UP000265515"/>
    </source>
</evidence>
<dbReference type="Pfam" id="PF13650">
    <property type="entry name" value="Asp_protease_2"/>
    <property type="match status" value="1"/>
</dbReference>
<reference evidence="2 3" key="1">
    <citation type="journal article" date="2018" name="Cell">
        <title>The Chara Genome: Secondary Complexity and Implications for Plant Terrestrialization.</title>
        <authorList>
            <person name="Nishiyama T."/>
            <person name="Sakayama H."/>
            <person name="Vries J.D."/>
            <person name="Buschmann H."/>
            <person name="Saint-Marcoux D."/>
            <person name="Ullrich K.K."/>
            <person name="Haas F.B."/>
            <person name="Vanderstraeten L."/>
            <person name="Becker D."/>
            <person name="Lang D."/>
            <person name="Vosolsobe S."/>
            <person name="Rombauts S."/>
            <person name="Wilhelmsson P.K.I."/>
            <person name="Janitza P."/>
            <person name="Kern R."/>
            <person name="Heyl A."/>
            <person name="Rumpler F."/>
            <person name="Villalobos L.I.A.C."/>
            <person name="Clay J.M."/>
            <person name="Skokan R."/>
            <person name="Toyoda A."/>
            <person name="Suzuki Y."/>
            <person name="Kagoshima H."/>
            <person name="Schijlen E."/>
            <person name="Tajeshwar N."/>
            <person name="Catarino B."/>
            <person name="Hetherington A.J."/>
            <person name="Saltykova A."/>
            <person name="Bonnot C."/>
            <person name="Breuninger H."/>
            <person name="Symeonidi A."/>
            <person name="Radhakrishnan G.V."/>
            <person name="Van Nieuwerburgh F."/>
            <person name="Deforce D."/>
            <person name="Chang C."/>
            <person name="Karol K.G."/>
            <person name="Hedrich R."/>
            <person name="Ulvskov P."/>
            <person name="Glockner G."/>
            <person name="Delwiche C.F."/>
            <person name="Petrasek J."/>
            <person name="Van de Peer Y."/>
            <person name="Friml J."/>
            <person name="Beilby M."/>
            <person name="Dolan L."/>
            <person name="Kohara Y."/>
            <person name="Sugano S."/>
            <person name="Fujiyama A."/>
            <person name="Delaux P.-M."/>
            <person name="Quint M."/>
            <person name="TheiBen G."/>
            <person name="Hagemann M."/>
            <person name="Harholt J."/>
            <person name="Dunand C."/>
            <person name="Zachgo S."/>
            <person name="Langdale J."/>
            <person name="Maumus F."/>
            <person name="Straeten D.V.D."/>
            <person name="Gould S.B."/>
            <person name="Rensing S.A."/>
        </authorList>
    </citation>
    <scope>NUCLEOTIDE SEQUENCE [LARGE SCALE GENOMIC DNA]</scope>
    <source>
        <strain evidence="2 3">S276</strain>
    </source>
</reference>
<organism evidence="2 3">
    <name type="scientific">Chara braunii</name>
    <name type="common">Braun's stonewort</name>
    <dbReference type="NCBI Taxonomy" id="69332"/>
    <lineage>
        <taxon>Eukaryota</taxon>
        <taxon>Viridiplantae</taxon>
        <taxon>Streptophyta</taxon>
        <taxon>Charophyceae</taxon>
        <taxon>Charales</taxon>
        <taxon>Characeae</taxon>
        <taxon>Chara</taxon>
    </lineage>
</organism>
<evidence type="ECO:0000256" key="1">
    <source>
        <dbReference type="SAM" id="MobiDB-lite"/>
    </source>
</evidence>
<dbReference type="PROSITE" id="PS00141">
    <property type="entry name" value="ASP_PROTEASE"/>
    <property type="match status" value="1"/>
</dbReference>
<dbReference type="Gene3D" id="2.40.70.10">
    <property type="entry name" value="Acid Proteases"/>
    <property type="match status" value="1"/>
</dbReference>
<dbReference type="EMBL" id="BFEA01000583">
    <property type="protein sequence ID" value="GBG86862.1"/>
    <property type="molecule type" value="Genomic_DNA"/>
</dbReference>
<feature type="region of interest" description="Disordered" evidence="1">
    <location>
        <begin position="12"/>
        <end position="35"/>
    </location>
</feature>
<evidence type="ECO:0000313" key="2">
    <source>
        <dbReference type="EMBL" id="GBG86862.1"/>
    </source>
</evidence>
<gene>
    <name evidence="2" type="ORF">CBR_g42145</name>
</gene>
<dbReference type="GO" id="GO:0004190">
    <property type="term" value="F:aspartic-type endopeptidase activity"/>
    <property type="evidence" value="ECO:0007669"/>
    <property type="project" value="InterPro"/>
</dbReference>
<feature type="compositionally biased region" description="Basic and acidic residues" evidence="1">
    <location>
        <begin position="224"/>
        <end position="253"/>
    </location>
</feature>
<dbReference type="Gramene" id="GBG86862">
    <property type="protein sequence ID" value="GBG86862"/>
    <property type="gene ID" value="CBR_g42145"/>
</dbReference>
<dbReference type="AlphaFoldDB" id="A0A388LXA8"/>
<evidence type="ECO:0008006" key="4">
    <source>
        <dbReference type="Google" id="ProtNLM"/>
    </source>
</evidence>
<feature type="compositionally biased region" description="Basic and acidic residues" evidence="1">
    <location>
        <begin position="198"/>
        <end position="212"/>
    </location>
</feature>
<proteinExistence type="predicted"/>
<protein>
    <recommendedName>
        <fullName evidence="4">Peptidase A2 domain-containing protein</fullName>
    </recommendedName>
</protein>
<name>A0A388LXA8_CHABU</name>
<feature type="region of interest" description="Disordered" evidence="1">
    <location>
        <begin position="144"/>
        <end position="255"/>
    </location>
</feature>